<feature type="transmembrane region" description="Helical" evidence="6">
    <location>
        <begin position="322"/>
        <end position="340"/>
    </location>
</feature>
<dbReference type="SUPFAM" id="SSF52833">
    <property type="entry name" value="Thioredoxin-like"/>
    <property type="match status" value="1"/>
</dbReference>
<evidence type="ECO:0000256" key="1">
    <source>
        <dbReference type="ARBA" id="ARBA00004141"/>
    </source>
</evidence>
<evidence type="ECO:0000313" key="11">
    <source>
        <dbReference type="Proteomes" id="UP000071979"/>
    </source>
</evidence>
<feature type="transmembrane region" description="Helical" evidence="6">
    <location>
        <begin position="477"/>
        <end position="495"/>
    </location>
</feature>
<evidence type="ECO:0000256" key="2">
    <source>
        <dbReference type="ARBA" id="ARBA00022692"/>
    </source>
</evidence>
<feature type="transmembrane region" description="Helical" evidence="6">
    <location>
        <begin position="276"/>
        <end position="301"/>
    </location>
</feature>
<evidence type="ECO:0000313" key="10">
    <source>
        <dbReference type="EMBL" id="KTS65411.1"/>
    </source>
</evidence>
<keyword evidence="5 6" id="KW-0472">Membrane</keyword>
<dbReference type="PANTHER" id="PTHR32234:SF3">
    <property type="entry name" value="SUPPRESSION OF COPPER SENSITIVITY PROTEIN"/>
    <property type="match status" value="1"/>
</dbReference>
<accession>A0A8E1V7T4</accession>
<protein>
    <submittedName>
        <fullName evidence="10">Protein-disulfide reductase</fullName>
    </submittedName>
</protein>
<dbReference type="Pfam" id="PF02683">
    <property type="entry name" value="DsbD_TM"/>
    <property type="match status" value="1"/>
</dbReference>
<evidence type="ECO:0000256" key="7">
    <source>
        <dbReference type="SAM" id="SignalP"/>
    </source>
</evidence>
<keyword evidence="4 6" id="KW-1133">Transmembrane helix</keyword>
<dbReference type="GO" id="GO:0045454">
    <property type="term" value="P:cell redox homeostasis"/>
    <property type="evidence" value="ECO:0007669"/>
    <property type="project" value="TreeGrafter"/>
</dbReference>
<proteinExistence type="predicted"/>
<dbReference type="GO" id="GO:0017004">
    <property type="term" value="P:cytochrome complex assembly"/>
    <property type="evidence" value="ECO:0007669"/>
    <property type="project" value="UniProtKB-KW"/>
</dbReference>
<feature type="transmembrane region" description="Helical" evidence="6">
    <location>
        <begin position="527"/>
        <end position="546"/>
    </location>
</feature>
<gene>
    <name evidence="10" type="ORF">SA3R_20870</name>
</gene>
<dbReference type="GO" id="GO:0016020">
    <property type="term" value="C:membrane"/>
    <property type="evidence" value="ECO:0007669"/>
    <property type="project" value="UniProtKB-SubCell"/>
</dbReference>
<feature type="transmembrane region" description="Helical" evidence="6">
    <location>
        <begin position="437"/>
        <end position="465"/>
    </location>
</feature>
<comment type="caution">
    <text evidence="10">The sequence shown here is derived from an EMBL/GenBank/DDBJ whole genome shotgun (WGS) entry which is preliminary data.</text>
</comment>
<feature type="domain" description="Thiol:disulfide interchange protein DsbD N-terminal" evidence="9">
    <location>
        <begin position="39"/>
        <end position="140"/>
    </location>
</feature>
<dbReference type="InterPro" id="IPR028250">
    <property type="entry name" value="DsbDN"/>
</dbReference>
<dbReference type="InterPro" id="IPR036249">
    <property type="entry name" value="Thioredoxin-like_sf"/>
</dbReference>
<name>A0A8E1V7T4_9GAMM</name>
<evidence type="ECO:0000256" key="5">
    <source>
        <dbReference type="ARBA" id="ARBA00023136"/>
    </source>
</evidence>
<dbReference type="InterPro" id="IPR003834">
    <property type="entry name" value="Cyt_c_assmbl_TM_dom"/>
</dbReference>
<feature type="domain" description="Cytochrome C biogenesis protein transmembrane" evidence="8">
    <location>
        <begin position="277"/>
        <end position="492"/>
    </location>
</feature>
<keyword evidence="3" id="KW-0201">Cytochrome c-type biogenesis</keyword>
<organism evidence="10 11">
    <name type="scientific">Pantoea dispersa</name>
    <dbReference type="NCBI Taxonomy" id="59814"/>
    <lineage>
        <taxon>Bacteria</taxon>
        <taxon>Pseudomonadati</taxon>
        <taxon>Pseudomonadota</taxon>
        <taxon>Gammaproteobacteria</taxon>
        <taxon>Enterobacterales</taxon>
        <taxon>Erwiniaceae</taxon>
        <taxon>Pantoea</taxon>
    </lineage>
</organism>
<reference evidence="10 11" key="1">
    <citation type="journal article" date="2016" name="Front. Microbiol.">
        <title>Genomic Resource of Rice Seed Associated Bacteria.</title>
        <authorList>
            <person name="Midha S."/>
            <person name="Bansal K."/>
            <person name="Sharma S."/>
            <person name="Kumar N."/>
            <person name="Patil P.P."/>
            <person name="Chaudhry V."/>
            <person name="Patil P.B."/>
        </authorList>
    </citation>
    <scope>NUCLEOTIDE SEQUENCE [LARGE SCALE GENOMIC DNA]</scope>
    <source>
        <strain evidence="10 11">SA3</strain>
    </source>
</reference>
<dbReference type="RefSeq" id="WP_058774644.1">
    <property type="nucleotide sequence ID" value="NZ_LDSD01000019.1"/>
</dbReference>
<dbReference type="AlphaFoldDB" id="A0A8E1V7T4"/>
<evidence type="ECO:0000256" key="3">
    <source>
        <dbReference type="ARBA" id="ARBA00022748"/>
    </source>
</evidence>
<evidence type="ECO:0000259" key="9">
    <source>
        <dbReference type="Pfam" id="PF11412"/>
    </source>
</evidence>
<dbReference type="PANTHER" id="PTHR32234">
    <property type="entry name" value="THIOL:DISULFIDE INTERCHANGE PROTEIN DSBD"/>
    <property type="match status" value="1"/>
</dbReference>
<dbReference type="Pfam" id="PF13899">
    <property type="entry name" value="Thioredoxin_7"/>
    <property type="match status" value="1"/>
</dbReference>
<sequence length="667" mass="72062">MTFLIRSLLLLVASCALSVQAADTGWLRNAQNSHAEVRLRAAPQGDHLQLLLDIRLQPGWKTYWRSPGEGGVAPEIRWQTPDVNARWSWPVPARFDVSGLTTQGYKGNVTLPIVLESAPQGTLAGTLTLSTCSDVCILTDFPFQLDLSQPASPDFARDFAQAMGQIPADSGLTDQLDASFVDGTLQIRAQRQQGWQQPELFFDYPQGSMLATPQISVQGETLTARVAVTDEWGEAAPDLRGKALSLVIADAGIAQQSQLTLGHQPLFSPSAGNATLWSVVLLALLGGLILNLMPCVLPVLAIKLSSLVQQQGQTQRQTRQQFLASSAGILFSFLLLALLMTVLRLSGQALGWGIQFQSSGFLLVMVLVMFLFSASLFDLLHFRLPSGLTTRLATHGGAGLAGHFGQGAFATLLATPCSAPFLGTAVAYALTAPLPQLWLLFVALGVGMSLPWLLVAALPGMACCLPRPGRWMLHLRTLLGLLMLLATLWLVTLLIPHWGSTIAILLAAILLLALTGWLIARRALPQAGLVFITVTLAGALLLLTRLSPEEESLVWQPLTEAAINQALEQDKRVFVDVTADWCITCKVNKSRVLNQPDVRAALGAEDVVLLRGDWTQPDPAIGEFLRRRDRVAIPFNQIYGPALPHGQILSPLLSRDAVISTLSEAKK</sequence>
<feature type="transmembrane region" description="Helical" evidence="6">
    <location>
        <begin position="360"/>
        <end position="382"/>
    </location>
</feature>
<dbReference type="Gene3D" id="3.40.30.10">
    <property type="entry name" value="Glutaredoxin"/>
    <property type="match status" value="1"/>
</dbReference>
<dbReference type="CDD" id="cd02953">
    <property type="entry name" value="DsbDgamma"/>
    <property type="match status" value="1"/>
</dbReference>
<feature type="transmembrane region" description="Helical" evidence="6">
    <location>
        <begin position="501"/>
        <end position="520"/>
    </location>
</feature>
<dbReference type="InterPro" id="IPR035671">
    <property type="entry name" value="DsbD_gamma"/>
</dbReference>
<evidence type="ECO:0000256" key="4">
    <source>
        <dbReference type="ARBA" id="ARBA00022989"/>
    </source>
</evidence>
<dbReference type="Proteomes" id="UP000071979">
    <property type="component" value="Unassembled WGS sequence"/>
</dbReference>
<feature type="transmembrane region" description="Helical" evidence="6">
    <location>
        <begin position="409"/>
        <end position="431"/>
    </location>
</feature>
<keyword evidence="2 6" id="KW-0812">Transmembrane</keyword>
<evidence type="ECO:0000256" key="6">
    <source>
        <dbReference type="SAM" id="Phobius"/>
    </source>
</evidence>
<keyword evidence="7" id="KW-0732">Signal</keyword>
<evidence type="ECO:0000259" key="8">
    <source>
        <dbReference type="Pfam" id="PF02683"/>
    </source>
</evidence>
<comment type="subcellular location">
    <subcellularLocation>
        <location evidence="1">Membrane</location>
        <topology evidence="1">Multi-pass membrane protein</topology>
    </subcellularLocation>
</comment>
<dbReference type="Pfam" id="PF11412">
    <property type="entry name" value="DsbD_N"/>
    <property type="match status" value="1"/>
</dbReference>
<feature type="signal peptide" evidence="7">
    <location>
        <begin position="1"/>
        <end position="21"/>
    </location>
</feature>
<dbReference type="EMBL" id="LDSE01000043">
    <property type="protein sequence ID" value="KTS65411.1"/>
    <property type="molecule type" value="Genomic_DNA"/>
</dbReference>
<feature type="chain" id="PRO_5034415533" evidence="7">
    <location>
        <begin position="22"/>
        <end position="667"/>
    </location>
</feature>
<dbReference type="GO" id="GO:0015035">
    <property type="term" value="F:protein-disulfide reductase activity"/>
    <property type="evidence" value="ECO:0007669"/>
    <property type="project" value="TreeGrafter"/>
</dbReference>